<dbReference type="AlphaFoldDB" id="A0A0L6JK12"/>
<dbReference type="Proteomes" id="UP000036923">
    <property type="component" value="Unassembled WGS sequence"/>
</dbReference>
<keyword evidence="5" id="KW-1185">Reference proteome</keyword>
<dbReference type="UniPathway" id="UPA00120">
    <property type="reaction ID" value="UER00203"/>
</dbReference>
<gene>
    <name evidence="4" type="ORF">Bccel_1463</name>
</gene>
<evidence type="ECO:0000256" key="2">
    <source>
        <dbReference type="PIRSR" id="PIRSR005965-1"/>
    </source>
</evidence>
<dbReference type="PANTHER" id="PTHR21164">
    <property type="entry name" value="CHORISMATE MUTASE"/>
    <property type="match status" value="1"/>
</dbReference>
<accession>A0A0L6JK12</accession>
<comment type="caution">
    <text evidence="4">The sequence shown here is derived from an EMBL/GenBank/DDBJ whole genome shotgun (WGS) entry which is preliminary data.</text>
</comment>
<feature type="binding site" evidence="2">
    <location>
        <position position="107"/>
    </location>
    <ligand>
        <name>prephenate</name>
        <dbReference type="ChEBI" id="CHEBI:29934"/>
    </ligand>
</feature>
<evidence type="ECO:0000256" key="3">
    <source>
        <dbReference type="PROSITE-ProRule" id="PRU00514"/>
    </source>
</evidence>
<dbReference type="NCBIfam" id="TIGR01796">
    <property type="entry name" value="CM_mono_aroH"/>
    <property type="match status" value="1"/>
</dbReference>
<proteinExistence type="predicted"/>
<dbReference type="PATRIC" id="fig|398512.5.peg.1521"/>
<feature type="binding site" evidence="2">
    <location>
        <position position="7"/>
    </location>
    <ligand>
        <name>prephenate</name>
        <dbReference type="ChEBI" id="CHEBI:29934"/>
    </ligand>
</feature>
<dbReference type="RefSeq" id="WP_036943713.1">
    <property type="nucleotide sequence ID" value="NZ_JQKC01000023.1"/>
</dbReference>
<dbReference type="PANTHER" id="PTHR21164:SF0">
    <property type="entry name" value="CHORISMATE MUTASE AROH"/>
    <property type="match status" value="1"/>
</dbReference>
<evidence type="ECO:0000313" key="4">
    <source>
        <dbReference type="EMBL" id="KNY26201.1"/>
    </source>
</evidence>
<sequence>MLVRAIRGATTVDNNDSNEIIEETGNLLKEIIAKNNINEDDVISIVFSVTKDLNAAFPAVAARKMGWTDVALFCTNEMDVPGSLTKCIRVLIHINTELGKKDLKHVYLKGANILRPDLAE</sequence>
<keyword evidence="2 3" id="KW-0028">Amino-acid biosynthesis</keyword>
<dbReference type="Gene3D" id="3.30.1330.40">
    <property type="entry name" value="RutC-like"/>
    <property type="match status" value="1"/>
</dbReference>
<dbReference type="GO" id="GO:0004106">
    <property type="term" value="F:chorismate mutase activity"/>
    <property type="evidence" value="ECO:0007669"/>
    <property type="project" value="UniProtKB-UniRule"/>
</dbReference>
<feature type="binding site" evidence="2">
    <location>
        <position position="89"/>
    </location>
    <ligand>
        <name>prephenate</name>
        <dbReference type="ChEBI" id="CHEBI:29934"/>
    </ligand>
</feature>
<dbReference type="OrthoDB" id="9802232at2"/>
<dbReference type="EMBL" id="LGTC01000001">
    <property type="protein sequence ID" value="KNY26201.1"/>
    <property type="molecule type" value="Genomic_DNA"/>
</dbReference>
<dbReference type="GO" id="GO:0009073">
    <property type="term" value="P:aromatic amino acid family biosynthetic process"/>
    <property type="evidence" value="ECO:0007669"/>
    <property type="project" value="UniProtKB-UniRule"/>
</dbReference>
<keyword evidence="2 3" id="KW-0057">Aromatic amino acid biosynthesis</keyword>
<dbReference type="PIRSF" id="PIRSF005965">
    <property type="entry name" value="Chor_mut_AroH"/>
    <property type="match status" value="1"/>
</dbReference>
<dbReference type="CDD" id="cd02185">
    <property type="entry name" value="AroH"/>
    <property type="match status" value="1"/>
</dbReference>
<organism evidence="4 5">
    <name type="scientific">Pseudobacteroides cellulosolvens ATCC 35603 = DSM 2933</name>
    <dbReference type="NCBI Taxonomy" id="398512"/>
    <lineage>
        <taxon>Bacteria</taxon>
        <taxon>Bacillati</taxon>
        <taxon>Bacillota</taxon>
        <taxon>Clostridia</taxon>
        <taxon>Eubacteriales</taxon>
        <taxon>Oscillospiraceae</taxon>
        <taxon>Pseudobacteroides</taxon>
    </lineage>
</organism>
<dbReference type="PROSITE" id="PS51167">
    <property type="entry name" value="CHORISMATE_MUT_1"/>
    <property type="match status" value="1"/>
</dbReference>
<dbReference type="InterPro" id="IPR008243">
    <property type="entry name" value="Chorismate_mutase_AroH"/>
</dbReference>
<name>A0A0L6JK12_9FIRM</name>
<reference evidence="5" key="1">
    <citation type="submission" date="2015-07" db="EMBL/GenBank/DDBJ databases">
        <title>Near-Complete Genome Sequence of the Cellulolytic Bacterium Bacteroides (Pseudobacteroides) cellulosolvens ATCC 35603.</title>
        <authorList>
            <person name="Dassa B."/>
            <person name="Utturkar S.M."/>
            <person name="Klingeman D.M."/>
            <person name="Hurt R.A."/>
            <person name="Keller M."/>
            <person name="Xu J."/>
            <person name="Reddy Y.H.K."/>
            <person name="Borovok I."/>
            <person name="Grinberg I.R."/>
            <person name="Lamed R."/>
            <person name="Zhivin O."/>
            <person name="Bayer E.A."/>
            <person name="Brown S.D."/>
        </authorList>
    </citation>
    <scope>NUCLEOTIDE SEQUENCE [LARGE SCALE GENOMIC DNA]</scope>
    <source>
        <strain evidence="5">DSM 2933</strain>
    </source>
</reference>
<dbReference type="Pfam" id="PF07736">
    <property type="entry name" value="CM_1"/>
    <property type="match status" value="1"/>
</dbReference>
<comment type="catalytic activity">
    <reaction evidence="3">
        <text>chorismate = prephenate</text>
        <dbReference type="Rhea" id="RHEA:13897"/>
        <dbReference type="ChEBI" id="CHEBI:29748"/>
        <dbReference type="ChEBI" id="CHEBI:29934"/>
        <dbReference type="EC" id="5.4.99.5"/>
    </reaction>
</comment>
<dbReference type="eggNOG" id="COG4401">
    <property type="taxonomic scope" value="Bacteria"/>
</dbReference>
<keyword evidence="3" id="KW-0413">Isomerase</keyword>
<dbReference type="SUPFAM" id="SSF55298">
    <property type="entry name" value="YjgF-like"/>
    <property type="match status" value="1"/>
</dbReference>
<dbReference type="GO" id="GO:0046417">
    <property type="term" value="P:chorismate metabolic process"/>
    <property type="evidence" value="ECO:0007669"/>
    <property type="project" value="TreeGrafter"/>
</dbReference>
<dbReference type="EC" id="5.4.99.5" evidence="1 3"/>
<dbReference type="InterPro" id="IPR035959">
    <property type="entry name" value="RutC-like_sf"/>
</dbReference>
<evidence type="ECO:0000313" key="5">
    <source>
        <dbReference type="Proteomes" id="UP000036923"/>
    </source>
</evidence>
<protein>
    <recommendedName>
        <fullName evidence="1 3">chorismate mutase</fullName>
        <ecNumber evidence="1 3">5.4.99.5</ecNumber>
    </recommendedName>
</protein>
<evidence type="ECO:0000256" key="1">
    <source>
        <dbReference type="NCBIfam" id="TIGR01796"/>
    </source>
</evidence>
<dbReference type="STRING" id="398512.Bccel_1463"/>
<dbReference type="GO" id="GO:0008652">
    <property type="term" value="P:amino acid biosynthetic process"/>
    <property type="evidence" value="ECO:0007669"/>
    <property type="project" value="UniProtKB-UniRule"/>
</dbReference>